<keyword evidence="3" id="KW-1185">Reference proteome</keyword>
<accession>A0ABR7ZZ83</accession>
<keyword evidence="2" id="KW-0808">Transferase</keyword>
<evidence type="ECO:0000259" key="1">
    <source>
        <dbReference type="Pfam" id="PF13847"/>
    </source>
</evidence>
<dbReference type="EMBL" id="JACJQB010000022">
    <property type="protein sequence ID" value="MBD2188805.1"/>
    <property type="molecule type" value="Genomic_DNA"/>
</dbReference>
<dbReference type="PANTHER" id="PTHR45128:SF1">
    <property type="entry name" value="S-ADENOSYLMETHIONINE-DEPENDENT METHYLTRANSFERASE RV2258C"/>
    <property type="match status" value="1"/>
</dbReference>
<organism evidence="2 3">
    <name type="scientific">Pseudanabaena mucicola FACHB-723</name>
    <dbReference type="NCBI Taxonomy" id="2692860"/>
    <lineage>
        <taxon>Bacteria</taxon>
        <taxon>Bacillati</taxon>
        <taxon>Cyanobacteriota</taxon>
        <taxon>Cyanophyceae</taxon>
        <taxon>Pseudanabaenales</taxon>
        <taxon>Pseudanabaenaceae</taxon>
        <taxon>Pseudanabaena</taxon>
    </lineage>
</organism>
<dbReference type="SUPFAM" id="SSF53335">
    <property type="entry name" value="S-adenosyl-L-methionine-dependent methyltransferases"/>
    <property type="match status" value="1"/>
</dbReference>
<dbReference type="Pfam" id="PF13847">
    <property type="entry name" value="Methyltransf_31"/>
    <property type="match status" value="1"/>
</dbReference>
<evidence type="ECO:0000313" key="2">
    <source>
        <dbReference type="EMBL" id="MBD2188805.1"/>
    </source>
</evidence>
<dbReference type="PANTHER" id="PTHR45128">
    <property type="entry name" value="METHYLTRANSFERASE TYPE 11"/>
    <property type="match status" value="1"/>
</dbReference>
<proteinExistence type="predicted"/>
<dbReference type="InterPro" id="IPR053173">
    <property type="entry name" value="SAM-binding_MTase"/>
</dbReference>
<dbReference type="CDD" id="cd02440">
    <property type="entry name" value="AdoMet_MTases"/>
    <property type="match status" value="1"/>
</dbReference>
<dbReference type="GO" id="GO:0032259">
    <property type="term" value="P:methylation"/>
    <property type="evidence" value="ECO:0007669"/>
    <property type="project" value="UniProtKB-KW"/>
</dbReference>
<sequence length="442" mass="50297">MLVNLDQFLITEKVRQQFDSSPYPRIPLEQSPKDNAYQLYIHNLVTAFYRRDRKIIDPTGRLILDAGCGSGYKSLILAESNPNAKIIGVDISSESVKLAEQRLKYHGFDNAEFHCVSIENLIDLGYQFDYINCDETLYLMPDPAIALAAMKSVLKPNGIIRANLHSALQRESFYRAQQVFKLMGVMDGDIGDLEIEAVIETMQALKDNVNLKVQTWDASFLGEAGKEKILTNQLLQGDKGFAIADLFSALRKSELEFVSMVNWRDWNLRELFKESDSLPLVWEMSLPDVSIEDQLRMYELINPVHRLLDFWCGHSRQSPQMTSFEDGNEDDWYSARVYLHPQLQTQRFSADLQSCVMQCRTVNLSQHLSLVKPIVTIDSSMAACLLPLLDSPQTIGTLSEYYAKIRPVNPLTLRSQSIVEILPLVQNTICDLESLGYLIIEQ</sequence>
<dbReference type="GO" id="GO:0008168">
    <property type="term" value="F:methyltransferase activity"/>
    <property type="evidence" value="ECO:0007669"/>
    <property type="project" value="UniProtKB-KW"/>
</dbReference>
<evidence type="ECO:0000313" key="3">
    <source>
        <dbReference type="Proteomes" id="UP000642094"/>
    </source>
</evidence>
<comment type="caution">
    <text evidence="2">The sequence shown here is derived from an EMBL/GenBank/DDBJ whole genome shotgun (WGS) entry which is preliminary data.</text>
</comment>
<dbReference type="Gene3D" id="3.40.50.150">
    <property type="entry name" value="Vaccinia Virus protein VP39"/>
    <property type="match status" value="1"/>
</dbReference>
<dbReference type="InterPro" id="IPR029063">
    <property type="entry name" value="SAM-dependent_MTases_sf"/>
</dbReference>
<dbReference type="Proteomes" id="UP000642094">
    <property type="component" value="Unassembled WGS sequence"/>
</dbReference>
<name>A0ABR7ZZ83_9CYAN</name>
<dbReference type="InterPro" id="IPR025714">
    <property type="entry name" value="Methyltranfer_dom"/>
</dbReference>
<feature type="domain" description="Methyltransferase" evidence="1">
    <location>
        <begin position="63"/>
        <end position="170"/>
    </location>
</feature>
<reference evidence="2 3" key="1">
    <citation type="journal article" date="2020" name="ISME J.">
        <title>Comparative genomics reveals insights into cyanobacterial evolution and habitat adaptation.</title>
        <authorList>
            <person name="Chen M.Y."/>
            <person name="Teng W.K."/>
            <person name="Zhao L."/>
            <person name="Hu C.X."/>
            <person name="Zhou Y.K."/>
            <person name="Han B.P."/>
            <person name="Song L.R."/>
            <person name="Shu W.S."/>
        </authorList>
    </citation>
    <scope>NUCLEOTIDE SEQUENCE [LARGE SCALE GENOMIC DNA]</scope>
    <source>
        <strain evidence="2 3">FACHB-723</strain>
    </source>
</reference>
<protein>
    <submittedName>
        <fullName evidence="2">Class I SAM-dependent methyltransferase</fullName>
    </submittedName>
</protein>
<gene>
    <name evidence="2" type="ORF">H6F41_11710</name>
</gene>
<keyword evidence="2" id="KW-0489">Methyltransferase</keyword>